<organism evidence="2 3">
    <name type="scientific">Terrabacter terrigena</name>
    <dbReference type="NCBI Taxonomy" id="574718"/>
    <lineage>
        <taxon>Bacteria</taxon>
        <taxon>Bacillati</taxon>
        <taxon>Actinomycetota</taxon>
        <taxon>Actinomycetes</taxon>
        <taxon>Micrococcales</taxon>
        <taxon>Intrasporangiaceae</taxon>
        <taxon>Terrabacter</taxon>
    </lineage>
</organism>
<keyword evidence="3" id="KW-1185">Reference proteome</keyword>
<dbReference type="RefSeq" id="WP_386053953.1">
    <property type="nucleotide sequence ID" value="NZ_JBHTKH010000012.1"/>
</dbReference>
<evidence type="ECO:0000313" key="3">
    <source>
        <dbReference type="Proteomes" id="UP001597046"/>
    </source>
</evidence>
<sequence length="96" mass="10481">MDKAIVIQVVVAILGLGVGYFNEKFRAIIKAVFRRPTEASTLKEDAAGHIVIVNASDSPNFRVVIRGKHGAVMNQEEDVFPSQRPDDAATDEGDEK</sequence>
<reference evidence="3" key="1">
    <citation type="journal article" date="2019" name="Int. J. Syst. Evol. Microbiol.">
        <title>The Global Catalogue of Microorganisms (GCM) 10K type strain sequencing project: providing services to taxonomists for standard genome sequencing and annotation.</title>
        <authorList>
            <consortium name="The Broad Institute Genomics Platform"/>
            <consortium name="The Broad Institute Genome Sequencing Center for Infectious Disease"/>
            <person name="Wu L."/>
            <person name="Ma J."/>
        </authorList>
    </citation>
    <scope>NUCLEOTIDE SEQUENCE [LARGE SCALE GENOMIC DNA]</scope>
    <source>
        <strain evidence="3">CCUG 57508</strain>
    </source>
</reference>
<gene>
    <name evidence="2" type="ORF">ACFQ2V_16540</name>
</gene>
<feature type="region of interest" description="Disordered" evidence="1">
    <location>
        <begin position="75"/>
        <end position="96"/>
    </location>
</feature>
<dbReference type="EMBL" id="JBHTKH010000012">
    <property type="protein sequence ID" value="MFD1055923.1"/>
    <property type="molecule type" value="Genomic_DNA"/>
</dbReference>
<evidence type="ECO:0000313" key="2">
    <source>
        <dbReference type="EMBL" id="MFD1055923.1"/>
    </source>
</evidence>
<protein>
    <submittedName>
        <fullName evidence="2">Uncharacterized protein</fullName>
    </submittedName>
</protein>
<comment type="caution">
    <text evidence="2">The sequence shown here is derived from an EMBL/GenBank/DDBJ whole genome shotgun (WGS) entry which is preliminary data.</text>
</comment>
<evidence type="ECO:0000256" key="1">
    <source>
        <dbReference type="SAM" id="MobiDB-lite"/>
    </source>
</evidence>
<proteinExistence type="predicted"/>
<name>A0ABW3MZ32_9MICO</name>
<dbReference type="Proteomes" id="UP001597046">
    <property type="component" value="Unassembled WGS sequence"/>
</dbReference>
<accession>A0ABW3MZ32</accession>